<dbReference type="InterPro" id="IPR057326">
    <property type="entry name" value="KR_dom"/>
</dbReference>
<dbReference type="CDD" id="cd05362">
    <property type="entry name" value="THN_reductase-like_SDR_c"/>
    <property type="match status" value="1"/>
</dbReference>
<dbReference type="PRINTS" id="PR00080">
    <property type="entry name" value="SDRFAMILY"/>
</dbReference>
<dbReference type="PRINTS" id="PR00081">
    <property type="entry name" value="GDHRDH"/>
</dbReference>
<evidence type="ECO:0000256" key="2">
    <source>
        <dbReference type="ARBA" id="ARBA00023002"/>
    </source>
</evidence>
<keyword evidence="2" id="KW-0560">Oxidoreductase</keyword>
<dbReference type="Proteomes" id="UP000461443">
    <property type="component" value="Unassembled WGS sequence"/>
</dbReference>
<dbReference type="PANTHER" id="PTHR48107:SF7">
    <property type="entry name" value="RE15974P"/>
    <property type="match status" value="1"/>
</dbReference>
<evidence type="ECO:0000313" key="5">
    <source>
        <dbReference type="Proteomes" id="UP000461443"/>
    </source>
</evidence>
<dbReference type="Pfam" id="PF13561">
    <property type="entry name" value="adh_short_C2"/>
    <property type="match status" value="1"/>
</dbReference>
<proteinExistence type="inferred from homology"/>
<evidence type="ECO:0000313" key="4">
    <source>
        <dbReference type="EMBL" id="NDL63916.1"/>
    </source>
</evidence>
<dbReference type="SMART" id="SM00822">
    <property type="entry name" value="PKS_KR"/>
    <property type="match status" value="1"/>
</dbReference>
<evidence type="ECO:0000256" key="1">
    <source>
        <dbReference type="ARBA" id="ARBA00006484"/>
    </source>
</evidence>
<dbReference type="PANTHER" id="PTHR48107">
    <property type="entry name" value="NADPH-DEPENDENT ALDEHYDE REDUCTASE-LIKE PROTEIN, CHLOROPLASTIC-RELATED"/>
    <property type="match status" value="1"/>
</dbReference>
<comment type="caution">
    <text evidence="4">The sequence shown here is derived from an EMBL/GenBank/DDBJ whole genome shotgun (WGS) entry which is preliminary data.</text>
</comment>
<dbReference type="RefSeq" id="WP_162366625.1">
    <property type="nucleotide sequence ID" value="NZ_WUBS01000009.1"/>
</dbReference>
<evidence type="ECO:0000259" key="3">
    <source>
        <dbReference type="SMART" id="SM00822"/>
    </source>
</evidence>
<accession>A0A845SLQ2</accession>
<reference evidence="4 5" key="1">
    <citation type="submission" date="2019-12" db="EMBL/GenBank/DDBJ databases">
        <authorList>
            <person name="Lee S.D."/>
        </authorList>
    </citation>
    <scope>NUCLEOTIDE SEQUENCE [LARGE SCALE GENOMIC DNA]</scope>
    <source>
        <strain evidence="4 5">SAP-6</strain>
    </source>
</reference>
<gene>
    <name evidence="4" type="ORF">GRH90_14300</name>
</gene>
<reference evidence="4 5" key="2">
    <citation type="submission" date="2020-02" db="EMBL/GenBank/DDBJ databases">
        <title>The new genus of Enterobacteriales.</title>
        <authorList>
            <person name="Kim I.S."/>
        </authorList>
    </citation>
    <scope>NUCLEOTIDE SEQUENCE [LARGE SCALE GENOMIC DNA]</scope>
    <source>
        <strain evidence="4 5">SAP-6</strain>
    </source>
</reference>
<feature type="domain" description="Ketoreductase" evidence="3">
    <location>
        <begin position="7"/>
        <end position="185"/>
    </location>
</feature>
<sequence>MNQSTQRVAIVTGASRGIGAAIARRLAHDGNTVIVNYSRQREEADALVVQITQAGGHALSARGDVSDPATFTTLFDRAEDAFGGVDILINNAGIMNLSTLGDSDDALFDRQVAINLKGTFNGLREASRRLRNGGSIVNFSTSVVGLRLETYGVYAATKAAVETLTAILAKELRGRSINVNAIAPGPTGTDLFLKGKPQEVIDRMAKMAPLERLGTPEDIAAAVAFLAGPDGAWINGQVLRANGGLI</sequence>
<name>A0A845SLQ2_9GAMM</name>
<dbReference type="InterPro" id="IPR036291">
    <property type="entry name" value="NAD(P)-bd_dom_sf"/>
</dbReference>
<dbReference type="FunFam" id="3.40.50.720:FF:000084">
    <property type="entry name" value="Short-chain dehydrogenase reductase"/>
    <property type="match status" value="1"/>
</dbReference>
<protein>
    <submittedName>
        <fullName evidence="4">SDR family oxidoreductase</fullName>
    </submittedName>
</protein>
<keyword evidence="5" id="KW-1185">Reference proteome</keyword>
<comment type="similarity">
    <text evidence="1">Belongs to the short-chain dehydrogenases/reductases (SDR) family.</text>
</comment>
<dbReference type="AlphaFoldDB" id="A0A845SLQ2"/>
<dbReference type="Gene3D" id="3.40.50.720">
    <property type="entry name" value="NAD(P)-binding Rossmann-like Domain"/>
    <property type="match status" value="1"/>
</dbReference>
<organism evidence="4 5">
    <name type="scientific">Acerihabitans arboris</name>
    <dbReference type="NCBI Taxonomy" id="2691583"/>
    <lineage>
        <taxon>Bacteria</taxon>
        <taxon>Pseudomonadati</taxon>
        <taxon>Pseudomonadota</taxon>
        <taxon>Gammaproteobacteria</taxon>
        <taxon>Enterobacterales</taxon>
        <taxon>Pectobacteriaceae</taxon>
        <taxon>Acerihabitans</taxon>
    </lineage>
</organism>
<dbReference type="InterPro" id="IPR002347">
    <property type="entry name" value="SDR_fam"/>
</dbReference>
<dbReference type="EMBL" id="WUBS01000009">
    <property type="protein sequence ID" value="NDL63916.1"/>
    <property type="molecule type" value="Genomic_DNA"/>
</dbReference>
<dbReference type="GO" id="GO:0016614">
    <property type="term" value="F:oxidoreductase activity, acting on CH-OH group of donors"/>
    <property type="evidence" value="ECO:0007669"/>
    <property type="project" value="UniProtKB-ARBA"/>
</dbReference>
<dbReference type="SUPFAM" id="SSF51735">
    <property type="entry name" value="NAD(P)-binding Rossmann-fold domains"/>
    <property type="match status" value="1"/>
</dbReference>